<keyword evidence="3 5" id="KW-0949">S-adenosyl-L-methionine</keyword>
<dbReference type="PANTHER" id="PTHR10629">
    <property type="entry name" value="CYTOSINE-SPECIFIC METHYLTRANSFERASE"/>
    <property type="match status" value="1"/>
</dbReference>
<gene>
    <name evidence="8" type="ORF">QO006_004104</name>
</gene>
<dbReference type="Proteomes" id="UP001232163">
    <property type="component" value="Unassembled WGS sequence"/>
</dbReference>
<evidence type="ECO:0000256" key="2">
    <source>
        <dbReference type="ARBA" id="ARBA00022679"/>
    </source>
</evidence>
<name>A0ABT9MJ84_9DEIO</name>
<protein>
    <recommendedName>
        <fullName evidence="7">Cytosine-specific methyltransferase</fullName>
        <ecNumber evidence="7">2.1.1.37</ecNumber>
    </recommendedName>
</protein>
<keyword evidence="2 5" id="KW-0808">Transferase</keyword>
<keyword evidence="1 5" id="KW-0489">Methyltransferase</keyword>
<dbReference type="PROSITE" id="PS00095">
    <property type="entry name" value="C5_MTASE_2"/>
    <property type="match status" value="1"/>
</dbReference>
<accession>A0ABT9MJ84</accession>
<dbReference type="GO" id="GO:0032259">
    <property type="term" value="P:methylation"/>
    <property type="evidence" value="ECO:0007669"/>
    <property type="project" value="UniProtKB-KW"/>
</dbReference>
<reference evidence="8 9" key="1">
    <citation type="submission" date="2023-07" db="EMBL/GenBank/DDBJ databases">
        <title>Genomic Encyclopedia of Type Strains, Phase IV (KMG-IV): sequencing the most valuable type-strain genomes for metagenomic binning, comparative biology and taxonomic classification.</title>
        <authorList>
            <person name="Goeker M."/>
        </authorList>
    </citation>
    <scope>NUCLEOTIDE SEQUENCE [LARGE SCALE GENOMIC DNA]</scope>
    <source>
        <strain evidence="8 9">NIO-1023</strain>
    </source>
</reference>
<dbReference type="InterPro" id="IPR031303">
    <property type="entry name" value="C5_meth_CS"/>
</dbReference>
<dbReference type="SUPFAM" id="SSF53335">
    <property type="entry name" value="S-adenosyl-L-methionine-dependent methyltransferases"/>
    <property type="match status" value="1"/>
</dbReference>
<dbReference type="InterPro" id="IPR050390">
    <property type="entry name" value="C5-Methyltransferase"/>
</dbReference>
<dbReference type="EMBL" id="JAURUR010000044">
    <property type="protein sequence ID" value="MDP9766632.1"/>
    <property type="molecule type" value="Genomic_DNA"/>
</dbReference>
<comment type="similarity">
    <text evidence="5 6">Belongs to the class I-like SAM-binding methyltransferase superfamily. C5-methyltransferase family.</text>
</comment>
<proteinExistence type="inferred from homology"/>
<evidence type="ECO:0000256" key="3">
    <source>
        <dbReference type="ARBA" id="ARBA00022691"/>
    </source>
</evidence>
<dbReference type="PANTHER" id="PTHR10629:SF52">
    <property type="entry name" value="DNA (CYTOSINE-5)-METHYLTRANSFERASE 1"/>
    <property type="match status" value="1"/>
</dbReference>
<evidence type="ECO:0000256" key="4">
    <source>
        <dbReference type="ARBA" id="ARBA00022747"/>
    </source>
</evidence>
<dbReference type="Pfam" id="PF00145">
    <property type="entry name" value="DNA_methylase"/>
    <property type="match status" value="1"/>
</dbReference>
<dbReference type="Gene3D" id="3.90.120.10">
    <property type="entry name" value="DNA Methylase, subunit A, domain 2"/>
    <property type="match status" value="1"/>
</dbReference>
<organism evidence="8 9">
    <name type="scientific">Deinococcus enclensis</name>
    <dbReference type="NCBI Taxonomy" id="1049582"/>
    <lineage>
        <taxon>Bacteria</taxon>
        <taxon>Thermotogati</taxon>
        <taxon>Deinococcota</taxon>
        <taxon>Deinococci</taxon>
        <taxon>Deinococcales</taxon>
        <taxon>Deinococcaceae</taxon>
        <taxon>Deinococcus</taxon>
    </lineage>
</organism>
<dbReference type="NCBIfam" id="TIGR00675">
    <property type="entry name" value="dcm"/>
    <property type="match status" value="1"/>
</dbReference>
<evidence type="ECO:0000313" key="9">
    <source>
        <dbReference type="Proteomes" id="UP001232163"/>
    </source>
</evidence>
<comment type="caution">
    <text evidence="8">The sequence shown here is derived from an EMBL/GenBank/DDBJ whole genome shotgun (WGS) entry which is preliminary data.</text>
</comment>
<sequence>MIREQQAHEKLGIIDLFSGTGGFSLGFEMTGRFRVLGGVELLTSSAATFAANHPNAKIINDDILKISPEIFSGQTGIKEQDVNLVIGGPPCQGFSSIRPFRSLEEDDPRNNLYESFAVYVRHFQPEYFVMENVVGLVTHNNGNTIKQIVASFEEMGYVTDWRVLNAVHYGVPQRRERVVMIGSRISEVIMFPEPTHYFEARSMMARSHEKLILTSPLSEHQLLPAVTVDDAINDLPPLESGESANEYVCSEPRNKFQLLMRENSSTISMHESTRHSAKMLEIIRHSGANIYALPDGMVTSGFSTSYSRLEADEPSVTLTVNFVHPASNKCIHPHQDRALTPREGARLQSFPDTFVFKGNRQQIVKQIGNAVPPLLGKAIAESLLKQWIIT</sequence>
<dbReference type="EC" id="2.1.1.37" evidence="7"/>
<dbReference type="PRINTS" id="PR00105">
    <property type="entry name" value="C5METTRFRASE"/>
</dbReference>
<feature type="active site" evidence="5">
    <location>
        <position position="91"/>
    </location>
</feature>
<dbReference type="RefSeq" id="WP_307470127.1">
    <property type="nucleotide sequence ID" value="NZ_JAURUR010000044.1"/>
</dbReference>
<dbReference type="GO" id="GO:0003886">
    <property type="term" value="F:DNA (cytosine-5-)-methyltransferase activity"/>
    <property type="evidence" value="ECO:0007669"/>
    <property type="project" value="UniProtKB-EC"/>
</dbReference>
<dbReference type="PROSITE" id="PS51679">
    <property type="entry name" value="SAM_MT_C5"/>
    <property type="match status" value="1"/>
</dbReference>
<keyword evidence="9" id="KW-1185">Reference proteome</keyword>
<keyword evidence="4" id="KW-0680">Restriction system</keyword>
<dbReference type="Gene3D" id="3.40.50.150">
    <property type="entry name" value="Vaccinia Virus protein VP39"/>
    <property type="match status" value="1"/>
</dbReference>
<comment type="catalytic activity">
    <reaction evidence="7">
        <text>a 2'-deoxycytidine in DNA + S-adenosyl-L-methionine = a 5-methyl-2'-deoxycytidine in DNA + S-adenosyl-L-homocysteine + H(+)</text>
        <dbReference type="Rhea" id="RHEA:13681"/>
        <dbReference type="Rhea" id="RHEA-COMP:11369"/>
        <dbReference type="Rhea" id="RHEA-COMP:11370"/>
        <dbReference type="ChEBI" id="CHEBI:15378"/>
        <dbReference type="ChEBI" id="CHEBI:57856"/>
        <dbReference type="ChEBI" id="CHEBI:59789"/>
        <dbReference type="ChEBI" id="CHEBI:85452"/>
        <dbReference type="ChEBI" id="CHEBI:85454"/>
        <dbReference type="EC" id="2.1.1.37"/>
    </reaction>
</comment>
<evidence type="ECO:0000256" key="5">
    <source>
        <dbReference type="PROSITE-ProRule" id="PRU01016"/>
    </source>
</evidence>
<evidence type="ECO:0000256" key="6">
    <source>
        <dbReference type="RuleBase" id="RU000416"/>
    </source>
</evidence>
<dbReference type="InterPro" id="IPR018117">
    <property type="entry name" value="C5_DNA_meth_AS"/>
</dbReference>
<evidence type="ECO:0000256" key="1">
    <source>
        <dbReference type="ARBA" id="ARBA00022603"/>
    </source>
</evidence>
<dbReference type="PROSITE" id="PS00094">
    <property type="entry name" value="C5_MTASE_1"/>
    <property type="match status" value="1"/>
</dbReference>
<evidence type="ECO:0000313" key="8">
    <source>
        <dbReference type="EMBL" id="MDP9766632.1"/>
    </source>
</evidence>
<evidence type="ECO:0000256" key="7">
    <source>
        <dbReference type="RuleBase" id="RU000417"/>
    </source>
</evidence>
<dbReference type="InterPro" id="IPR001525">
    <property type="entry name" value="C5_MeTfrase"/>
</dbReference>
<dbReference type="InterPro" id="IPR029063">
    <property type="entry name" value="SAM-dependent_MTases_sf"/>
</dbReference>